<dbReference type="KEGG" id="azz:DEW08_17905"/>
<feature type="transmembrane region" description="Helical" evidence="1">
    <location>
        <begin position="153"/>
        <end position="175"/>
    </location>
</feature>
<feature type="transmembrane region" description="Helical" evidence="1">
    <location>
        <begin position="213"/>
        <end position="231"/>
    </location>
</feature>
<feature type="transmembrane region" description="Helical" evidence="1">
    <location>
        <begin position="49"/>
        <end position="70"/>
    </location>
</feature>
<accession>A0A2S2CTH9</accession>
<sequence>MLDLLSDPQVWASLLTLTALEIVLGIDNIIFISIMASKLPAHQQHTARRVGLALALLTRLALLASIAWVAQLTQPLVTILGWAVSGRDLILIGGGLFLLAKGTLEIHHTVEGHEEDGAAPKVASFTSVVIQIMFLDIVFSLDSVITAVGMSDHLPVMIAAVVIAMAVMLFASGPVGDFVNRHATVKMLALSFLLLVGVALVADGMGFHIPKGYLYFAIAFSTLVEALNLLAASRRKRLREAAGAAGH</sequence>
<keyword evidence="1" id="KW-1133">Transmembrane helix</keyword>
<dbReference type="OrthoDB" id="9805314at2"/>
<evidence type="ECO:0000313" key="2">
    <source>
        <dbReference type="EMBL" id="AWK87814.1"/>
    </source>
</evidence>
<dbReference type="PANTHER" id="PTHR30060">
    <property type="entry name" value="INNER MEMBRANE PROTEIN"/>
    <property type="match status" value="1"/>
</dbReference>
<dbReference type="AlphaFoldDB" id="A0A2S2CTH9"/>
<evidence type="ECO:0000313" key="3">
    <source>
        <dbReference type="Proteomes" id="UP000245629"/>
    </source>
</evidence>
<gene>
    <name evidence="2" type="ORF">DEW08_17905</name>
</gene>
<feature type="transmembrane region" description="Helical" evidence="1">
    <location>
        <begin position="187"/>
        <end position="207"/>
    </location>
</feature>
<evidence type="ECO:0000256" key="1">
    <source>
        <dbReference type="SAM" id="Phobius"/>
    </source>
</evidence>
<keyword evidence="1" id="KW-0472">Membrane</keyword>
<dbReference type="InterPro" id="IPR005496">
    <property type="entry name" value="Integral_membrane_TerC"/>
</dbReference>
<dbReference type="GO" id="GO:0005886">
    <property type="term" value="C:plasma membrane"/>
    <property type="evidence" value="ECO:0007669"/>
    <property type="project" value="TreeGrafter"/>
</dbReference>
<proteinExistence type="predicted"/>
<feature type="transmembrane region" description="Helical" evidence="1">
    <location>
        <begin position="12"/>
        <end position="37"/>
    </location>
</feature>
<evidence type="ECO:0008006" key="4">
    <source>
        <dbReference type="Google" id="ProtNLM"/>
    </source>
</evidence>
<name>A0A2S2CTH9_9PROT</name>
<dbReference type="RefSeq" id="WP_109329361.1">
    <property type="nucleotide sequence ID" value="NZ_CP029353.1"/>
</dbReference>
<feature type="transmembrane region" description="Helical" evidence="1">
    <location>
        <begin position="76"/>
        <end position="100"/>
    </location>
</feature>
<organism evidence="2 3">
    <name type="scientific">Azospirillum thermophilum</name>
    <dbReference type="NCBI Taxonomy" id="2202148"/>
    <lineage>
        <taxon>Bacteria</taxon>
        <taxon>Pseudomonadati</taxon>
        <taxon>Pseudomonadota</taxon>
        <taxon>Alphaproteobacteria</taxon>
        <taxon>Rhodospirillales</taxon>
        <taxon>Azospirillaceae</taxon>
        <taxon>Azospirillum</taxon>
    </lineage>
</organism>
<protein>
    <recommendedName>
        <fullName evidence="4">TerC family protein</fullName>
    </recommendedName>
</protein>
<feature type="transmembrane region" description="Helical" evidence="1">
    <location>
        <begin position="121"/>
        <end position="141"/>
    </location>
</feature>
<dbReference type="PANTHER" id="PTHR30060:SF0">
    <property type="entry name" value="COILED-COIL PROTEIN (DUF2040)-RELATED"/>
    <property type="match status" value="1"/>
</dbReference>
<dbReference type="Proteomes" id="UP000245629">
    <property type="component" value="Chromosome 2"/>
</dbReference>
<reference evidence="3" key="1">
    <citation type="submission" date="2018-05" db="EMBL/GenBank/DDBJ databases">
        <title>Azospirillum thermophila sp. nov., a novel isolated from hot spring.</title>
        <authorList>
            <person name="Zhao Z."/>
        </authorList>
    </citation>
    <scope>NUCLEOTIDE SEQUENCE [LARGE SCALE GENOMIC DNA]</scope>
    <source>
        <strain evidence="3">CFH 70021</strain>
    </source>
</reference>
<keyword evidence="1" id="KW-0812">Transmembrane</keyword>
<keyword evidence="3" id="KW-1185">Reference proteome</keyword>
<dbReference type="Pfam" id="PF03741">
    <property type="entry name" value="TerC"/>
    <property type="match status" value="1"/>
</dbReference>
<dbReference type="EMBL" id="CP029353">
    <property type="protein sequence ID" value="AWK87814.1"/>
    <property type="molecule type" value="Genomic_DNA"/>
</dbReference>